<proteinExistence type="inferred from homology"/>
<dbReference type="SUPFAM" id="SSF53056">
    <property type="entry name" value="beta-carbonic anhydrase, cab"/>
    <property type="match status" value="1"/>
</dbReference>
<evidence type="ECO:0000313" key="7">
    <source>
        <dbReference type="Proteomes" id="UP001056384"/>
    </source>
</evidence>
<dbReference type="SMART" id="SM00947">
    <property type="entry name" value="Pro_CA"/>
    <property type="match status" value="1"/>
</dbReference>
<reference evidence="6" key="1">
    <citation type="submission" date="2022-06" db="EMBL/GenBank/DDBJ databases">
        <title>Complete genome sequences of two strains of the flax pathogen Septoria linicola.</title>
        <authorList>
            <person name="Lapalu N."/>
            <person name="Simon A."/>
            <person name="Demenou B."/>
            <person name="Paumier D."/>
            <person name="Guillot M.-P."/>
            <person name="Gout L."/>
            <person name="Valade R."/>
        </authorList>
    </citation>
    <scope>NUCLEOTIDE SEQUENCE</scope>
    <source>
        <strain evidence="6">SE15195</strain>
    </source>
</reference>
<feature type="binding site" evidence="4">
    <location>
        <position position="60"/>
    </location>
    <ligand>
        <name>Zn(2+)</name>
        <dbReference type="ChEBI" id="CHEBI:29105"/>
    </ligand>
</feature>
<evidence type="ECO:0000256" key="4">
    <source>
        <dbReference type="PIRSR" id="PIRSR601765-1"/>
    </source>
</evidence>
<organism evidence="6 7">
    <name type="scientific">Septoria linicola</name>
    <dbReference type="NCBI Taxonomy" id="215465"/>
    <lineage>
        <taxon>Eukaryota</taxon>
        <taxon>Fungi</taxon>
        <taxon>Dikarya</taxon>
        <taxon>Ascomycota</taxon>
        <taxon>Pezizomycotina</taxon>
        <taxon>Dothideomycetes</taxon>
        <taxon>Dothideomycetidae</taxon>
        <taxon>Mycosphaerellales</taxon>
        <taxon>Mycosphaerellaceae</taxon>
        <taxon>Septoria</taxon>
    </lineage>
</organism>
<comment type="function">
    <text evidence="5">Reversible hydration of carbon dioxide.</text>
</comment>
<dbReference type="AlphaFoldDB" id="A0A9Q9B0T3"/>
<dbReference type="PANTHER" id="PTHR43175">
    <property type="entry name" value="CARBONIC ANHYDRASE"/>
    <property type="match status" value="1"/>
</dbReference>
<feature type="binding site" evidence="4">
    <location>
        <position position="9"/>
    </location>
    <ligand>
        <name>Zn(2+)</name>
        <dbReference type="ChEBI" id="CHEBI:29105"/>
    </ligand>
</feature>
<name>A0A9Q9B0T3_9PEZI</name>
<evidence type="ECO:0000256" key="3">
    <source>
        <dbReference type="ARBA" id="ARBA00022833"/>
    </source>
</evidence>
<sequence>MSTAVSCSDARVEPTDFLKLQKGEAIIIRDAGARIDEGVFRSLSVMGTVAPMGLIAVIHHTDCGGVYISDAEVNQRLASRNPNHAHELPASFGTFGDIGLDESIRQDVAKLKAWRFLAPTTAVKGFALTLETGEI</sequence>
<dbReference type="Proteomes" id="UP001056384">
    <property type="component" value="Chromosome 11"/>
</dbReference>
<dbReference type="GO" id="GO:0008270">
    <property type="term" value="F:zinc ion binding"/>
    <property type="evidence" value="ECO:0007669"/>
    <property type="project" value="UniProtKB-UniRule"/>
</dbReference>
<accession>A0A9Q9B0T3</accession>
<gene>
    <name evidence="6" type="ORF">Slin15195_G121130</name>
</gene>
<comment type="cofactor">
    <cofactor evidence="4">
        <name>Zn(2+)</name>
        <dbReference type="ChEBI" id="CHEBI:29105"/>
    </cofactor>
    <text evidence="4">Binds 1 zinc ion per subunit.</text>
</comment>
<evidence type="ECO:0000256" key="1">
    <source>
        <dbReference type="ARBA" id="ARBA00006217"/>
    </source>
</evidence>
<dbReference type="EMBL" id="CP099428">
    <property type="protein sequence ID" value="USW58794.1"/>
    <property type="molecule type" value="Genomic_DNA"/>
</dbReference>
<protein>
    <recommendedName>
        <fullName evidence="5">Carbonic anhydrase</fullName>
        <ecNumber evidence="5">4.2.1.1</ecNumber>
    </recommendedName>
    <alternativeName>
        <fullName evidence="5">Carbonate dehydratase</fullName>
    </alternativeName>
</protein>
<keyword evidence="7" id="KW-1185">Reference proteome</keyword>
<feature type="binding site" evidence="4">
    <location>
        <position position="63"/>
    </location>
    <ligand>
        <name>Zn(2+)</name>
        <dbReference type="ChEBI" id="CHEBI:29105"/>
    </ligand>
</feature>
<comment type="catalytic activity">
    <reaction evidence="5">
        <text>hydrogencarbonate + H(+) = CO2 + H2O</text>
        <dbReference type="Rhea" id="RHEA:10748"/>
        <dbReference type="ChEBI" id="CHEBI:15377"/>
        <dbReference type="ChEBI" id="CHEBI:15378"/>
        <dbReference type="ChEBI" id="CHEBI:16526"/>
        <dbReference type="ChEBI" id="CHEBI:17544"/>
        <dbReference type="EC" id="4.2.1.1"/>
    </reaction>
</comment>
<evidence type="ECO:0000256" key="5">
    <source>
        <dbReference type="RuleBase" id="RU003956"/>
    </source>
</evidence>
<comment type="similarity">
    <text evidence="1 5">Belongs to the beta-class carbonic anhydrase family.</text>
</comment>
<dbReference type="PANTHER" id="PTHR43175:SF3">
    <property type="entry name" value="CARBON DISULFIDE HYDROLASE"/>
    <property type="match status" value="1"/>
</dbReference>
<keyword evidence="2 4" id="KW-0479">Metal-binding</keyword>
<keyword evidence="3 4" id="KW-0862">Zinc</keyword>
<dbReference type="Gene3D" id="3.40.1050.10">
    <property type="entry name" value="Carbonic anhydrase"/>
    <property type="match status" value="1"/>
</dbReference>
<keyword evidence="5" id="KW-0456">Lyase</keyword>
<dbReference type="InterPro" id="IPR036874">
    <property type="entry name" value="Carbonic_anhydrase_sf"/>
</dbReference>
<evidence type="ECO:0000313" key="6">
    <source>
        <dbReference type="EMBL" id="USW58794.1"/>
    </source>
</evidence>
<feature type="binding site" evidence="4">
    <location>
        <position position="7"/>
    </location>
    <ligand>
        <name>Zn(2+)</name>
        <dbReference type="ChEBI" id="CHEBI:29105"/>
    </ligand>
</feature>
<evidence type="ECO:0000256" key="2">
    <source>
        <dbReference type="ARBA" id="ARBA00022723"/>
    </source>
</evidence>
<dbReference type="Pfam" id="PF00484">
    <property type="entry name" value="Pro_CA"/>
    <property type="match status" value="1"/>
</dbReference>
<dbReference type="InterPro" id="IPR001765">
    <property type="entry name" value="Carbonic_anhydrase"/>
</dbReference>
<dbReference type="GO" id="GO:0004089">
    <property type="term" value="F:carbonate dehydratase activity"/>
    <property type="evidence" value="ECO:0007669"/>
    <property type="project" value="UniProtKB-UniRule"/>
</dbReference>
<dbReference type="EC" id="4.2.1.1" evidence="5"/>